<evidence type="ECO:0000259" key="18">
    <source>
        <dbReference type="Pfam" id="PF00361"/>
    </source>
</evidence>
<evidence type="ECO:0000256" key="5">
    <source>
        <dbReference type="ARBA" id="ARBA00022448"/>
    </source>
</evidence>
<feature type="transmembrane region" description="Helical" evidence="17">
    <location>
        <begin position="478"/>
        <end position="496"/>
    </location>
</feature>
<dbReference type="GO" id="GO:0008137">
    <property type="term" value="F:NADH dehydrogenase (ubiquinone) activity"/>
    <property type="evidence" value="ECO:0007669"/>
    <property type="project" value="UniProtKB-EC"/>
</dbReference>
<geneLocation type="mitochondrion" evidence="21"/>
<evidence type="ECO:0000256" key="13">
    <source>
        <dbReference type="ARBA" id="ARBA00023075"/>
    </source>
</evidence>
<feature type="transmembrane region" description="Helical" evidence="17">
    <location>
        <begin position="111"/>
        <end position="129"/>
    </location>
</feature>
<evidence type="ECO:0000256" key="7">
    <source>
        <dbReference type="ARBA" id="ARBA00022692"/>
    </source>
</evidence>
<feature type="transmembrane region" description="Helical" evidence="17">
    <location>
        <begin position="150"/>
        <end position="169"/>
    </location>
</feature>
<sequence>MMVNIYMYFIFMFLGFIFMFNFSILLYYYDLSMMMEWMFLSFSSMNVELIFLVDWVSMMFISVIFLISSMIMIYSMGYMEGDKFLNRFIYLVIMFIFSMILMIISPNIISILFGWDGLGLVSYCLVIYYQNYMSYNSGMVTVLCNRVGDVGILMMVGLMLVSGSWNIWSLSMGKLLLFMMLLASISKSAQIPFSTWLPMAMAAPTPVSALVHSSTLVTAGVYLMIRFNKFLLGSGIGNYLFFLSVLTMLMAGIMANVENDLKKIIALSTLSQLGLMMMILSLGFSMVAFYHLLTHAIFKSLLFMCAGIMIHSMMNNQDIRLLGNLNEIIPFTMMSFYISNLALCGMPFISGFYSKDLIMELIYSFKVNILMLVLIVVSLMFTVSYSFRLFYYLFFNNFKFYSYYNFSESKIMNMSMISLVMMSILIGSMLNWMFFYDLYVIHLDFGIKIITLVVCILGILLGLVISMISKYLISGFNLVYFLSSMWFLNYMYMWIYSPVNKLGGGMYYFDKVWVEFMGKNMIFYIIQYKSLMFNYKIYMFGFILVYFSLLMKLLI</sequence>
<evidence type="ECO:0000256" key="2">
    <source>
        <dbReference type="ARBA" id="ARBA00004448"/>
    </source>
</evidence>
<proteinExistence type="inferred from homology"/>
<feature type="domain" description="NADH:quinone oxidoreductase/Mrp antiporter transmembrane" evidence="18">
    <location>
        <begin position="105"/>
        <end position="379"/>
    </location>
</feature>
<evidence type="ECO:0000313" key="21">
    <source>
        <dbReference type="EMBL" id="ADP01777.1"/>
    </source>
</evidence>
<evidence type="ECO:0000256" key="10">
    <source>
        <dbReference type="ARBA" id="ARBA00022982"/>
    </source>
</evidence>
<dbReference type="InterPro" id="IPR001750">
    <property type="entry name" value="ND/Mrp_TM"/>
</dbReference>
<dbReference type="InterPro" id="IPR010934">
    <property type="entry name" value="NADH_DH_su5_C"/>
</dbReference>
<comment type="subcellular location">
    <subcellularLocation>
        <location evidence="2">Mitochondrion inner membrane</location>
        <topology evidence="2">Multi-pass membrane protein</topology>
    </subcellularLocation>
</comment>
<keyword evidence="6" id="KW-0679">Respiratory chain</keyword>
<evidence type="ECO:0000256" key="8">
    <source>
        <dbReference type="ARBA" id="ARBA00022792"/>
    </source>
</evidence>
<feature type="transmembrane region" description="Helical" evidence="17">
    <location>
        <begin position="239"/>
        <end position="257"/>
    </location>
</feature>
<name>E3VRT8_SOLGE</name>
<evidence type="ECO:0000259" key="20">
    <source>
        <dbReference type="Pfam" id="PF06455"/>
    </source>
</evidence>
<feature type="transmembrane region" description="Helical" evidence="17">
    <location>
        <begin position="369"/>
        <end position="395"/>
    </location>
</feature>
<dbReference type="EC" id="7.1.1.2" evidence="3 17"/>
<keyword evidence="12 17" id="KW-0520">NAD</keyword>
<evidence type="ECO:0000256" key="1">
    <source>
        <dbReference type="ARBA" id="ARBA00003257"/>
    </source>
</evidence>
<dbReference type="GO" id="GO:0003954">
    <property type="term" value="F:NADH dehydrogenase activity"/>
    <property type="evidence" value="ECO:0007669"/>
    <property type="project" value="TreeGrafter"/>
</dbReference>
<dbReference type="PANTHER" id="PTHR42829:SF2">
    <property type="entry name" value="NADH-UBIQUINONE OXIDOREDUCTASE CHAIN 5"/>
    <property type="match status" value="1"/>
</dbReference>
<dbReference type="InterPro" id="IPR001516">
    <property type="entry name" value="Proton_antipo_N"/>
</dbReference>
<feature type="transmembrane region" description="Helical" evidence="17">
    <location>
        <begin position="328"/>
        <end position="349"/>
    </location>
</feature>
<evidence type="ECO:0000259" key="19">
    <source>
        <dbReference type="Pfam" id="PF00662"/>
    </source>
</evidence>
<dbReference type="Pfam" id="PF06455">
    <property type="entry name" value="NADH5_C"/>
    <property type="match status" value="1"/>
</dbReference>
<keyword evidence="11 17" id="KW-1133">Transmembrane helix</keyword>
<evidence type="ECO:0000256" key="16">
    <source>
        <dbReference type="ARBA" id="ARBA00049551"/>
    </source>
</evidence>
<evidence type="ECO:0000256" key="11">
    <source>
        <dbReference type="ARBA" id="ARBA00022989"/>
    </source>
</evidence>
<evidence type="ECO:0000256" key="15">
    <source>
        <dbReference type="ARBA" id="ARBA00023136"/>
    </source>
</evidence>
<keyword evidence="10" id="KW-0249">Electron transport</keyword>
<feature type="transmembrane region" description="Helical" evidence="17">
    <location>
        <begin position="537"/>
        <end position="554"/>
    </location>
</feature>
<keyword evidence="5 17" id="KW-0813">Transport</keyword>
<accession>E3VRT8</accession>
<feature type="transmembrane region" description="Helical" evidence="17">
    <location>
        <begin position="209"/>
        <end position="227"/>
    </location>
</feature>
<comment type="function">
    <text evidence="1">Core subunit of the mitochondrial membrane respiratory chain NADH dehydrogenase (Complex I) that is believed to belong to the minimal assembly required for catalysis. Complex I functions in the transfer of electrons from NADH to the respiratory chain. The immediate electron acceptor for the enzyme is believed to be ubiquinone.</text>
</comment>
<keyword evidence="9" id="KW-1278">Translocase</keyword>
<evidence type="ECO:0000256" key="14">
    <source>
        <dbReference type="ARBA" id="ARBA00023128"/>
    </source>
</evidence>
<feature type="transmembrane region" description="Helical" evidence="17">
    <location>
        <begin position="264"/>
        <end position="290"/>
    </location>
</feature>
<feature type="transmembrane region" description="Helical" evidence="17">
    <location>
        <begin position="447"/>
        <end position="466"/>
    </location>
</feature>
<evidence type="ECO:0000256" key="4">
    <source>
        <dbReference type="ARBA" id="ARBA00021096"/>
    </source>
</evidence>
<protein>
    <recommendedName>
        <fullName evidence="4 17">NADH-ubiquinone oxidoreductase chain 5</fullName>
        <ecNumber evidence="3 17">7.1.1.2</ecNumber>
    </recommendedName>
</protein>
<evidence type="ECO:0000256" key="17">
    <source>
        <dbReference type="RuleBase" id="RU003404"/>
    </source>
</evidence>
<feature type="domain" description="NADH dehydrogenase subunit 5 C-terminal" evidence="20">
    <location>
        <begin position="385"/>
        <end position="551"/>
    </location>
</feature>
<dbReference type="PRINTS" id="PR01434">
    <property type="entry name" value="NADHDHGNASE5"/>
</dbReference>
<dbReference type="GO" id="GO:0005743">
    <property type="term" value="C:mitochondrial inner membrane"/>
    <property type="evidence" value="ECO:0007669"/>
    <property type="project" value="UniProtKB-SubCell"/>
</dbReference>
<feature type="domain" description="NADH-Ubiquinone oxidoreductase (complex I) chain 5 N-terminal" evidence="19">
    <location>
        <begin position="40"/>
        <end position="88"/>
    </location>
</feature>
<dbReference type="Pfam" id="PF00662">
    <property type="entry name" value="Proton_antipo_N"/>
    <property type="match status" value="1"/>
</dbReference>
<dbReference type="GeneID" id="9977731"/>
<dbReference type="Pfam" id="PF00361">
    <property type="entry name" value="Proton_antipo_M"/>
    <property type="match status" value="1"/>
</dbReference>
<dbReference type="AlphaFoldDB" id="E3VRT8"/>
<keyword evidence="13 17" id="KW-0830">Ubiquinone</keyword>
<keyword evidence="14 17" id="KW-0496">Mitochondrion</keyword>
<comment type="catalytic activity">
    <reaction evidence="16 17">
        <text>a ubiquinone + NADH + 5 H(+)(in) = a ubiquinol + NAD(+) + 4 H(+)(out)</text>
        <dbReference type="Rhea" id="RHEA:29091"/>
        <dbReference type="Rhea" id="RHEA-COMP:9565"/>
        <dbReference type="Rhea" id="RHEA-COMP:9566"/>
        <dbReference type="ChEBI" id="CHEBI:15378"/>
        <dbReference type="ChEBI" id="CHEBI:16389"/>
        <dbReference type="ChEBI" id="CHEBI:17976"/>
        <dbReference type="ChEBI" id="CHEBI:57540"/>
        <dbReference type="ChEBI" id="CHEBI:57945"/>
        <dbReference type="EC" id="7.1.1.2"/>
    </reaction>
</comment>
<reference evidence="21" key="1">
    <citation type="journal article" date="2010" name="BMC Evol. Biol.">
        <title>Mitochondrial genome evolution in fire ants (Hymenoptera: Formicidae).</title>
        <authorList>
            <person name="Gotzek D."/>
            <person name="Clarke J."/>
            <person name="Shoemaker D."/>
        </authorList>
    </citation>
    <scope>NUCLEOTIDE SEQUENCE</scope>
</reference>
<evidence type="ECO:0000256" key="3">
    <source>
        <dbReference type="ARBA" id="ARBA00012944"/>
    </source>
</evidence>
<feature type="transmembrane region" description="Helical" evidence="17">
    <location>
        <begin position="7"/>
        <end position="29"/>
    </location>
</feature>
<feature type="transmembrane region" description="Helical" evidence="17">
    <location>
        <begin position="49"/>
        <end position="76"/>
    </location>
</feature>
<dbReference type="PANTHER" id="PTHR42829">
    <property type="entry name" value="NADH-UBIQUINONE OXIDOREDUCTASE CHAIN 5"/>
    <property type="match status" value="1"/>
</dbReference>
<dbReference type="GO" id="GO:0015990">
    <property type="term" value="P:electron transport coupled proton transport"/>
    <property type="evidence" value="ECO:0007669"/>
    <property type="project" value="TreeGrafter"/>
</dbReference>
<evidence type="ECO:0000256" key="12">
    <source>
        <dbReference type="ARBA" id="ARBA00023027"/>
    </source>
</evidence>
<dbReference type="InterPro" id="IPR003945">
    <property type="entry name" value="NU5C-like"/>
</dbReference>
<dbReference type="GO" id="GO:0042773">
    <property type="term" value="P:ATP synthesis coupled electron transport"/>
    <property type="evidence" value="ECO:0007669"/>
    <property type="project" value="InterPro"/>
</dbReference>
<comment type="similarity">
    <text evidence="17">Belongs to the complex I subunit 5 family.</text>
</comment>
<dbReference type="RefSeq" id="YP_004021070.1">
    <property type="nucleotide sequence ID" value="NC_014669.1"/>
</dbReference>
<evidence type="ECO:0000256" key="6">
    <source>
        <dbReference type="ARBA" id="ARBA00022660"/>
    </source>
</evidence>
<feature type="transmembrane region" description="Helical" evidence="17">
    <location>
        <begin position="416"/>
        <end position="435"/>
    </location>
</feature>
<feature type="transmembrane region" description="Helical" evidence="17">
    <location>
        <begin position="88"/>
        <end position="105"/>
    </location>
</feature>
<evidence type="ECO:0000256" key="9">
    <source>
        <dbReference type="ARBA" id="ARBA00022967"/>
    </source>
</evidence>
<comment type="function">
    <text evidence="17">Core subunit of the mitochondrial membrane respiratory chain NADH dehydrogenase (Complex I) which catalyzes electron transfer from NADH through the respiratory chain, using ubiquinone as an electron acceptor. Essential for the catalytic activity and assembly of complex I.</text>
</comment>
<dbReference type="EMBL" id="HQ215537">
    <property type="protein sequence ID" value="ADP01777.1"/>
    <property type="molecule type" value="Genomic_DNA"/>
</dbReference>
<keyword evidence="8" id="KW-0999">Mitochondrion inner membrane</keyword>
<keyword evidence="7 17" id="KW-0812">Transmembrane</keyword>
<dbReference type="CTD" id="4540"/>
<keyword evidence="15 17" id="KW-0472">Membrane</keyword>
<organism evidence="21">
    <name type="scientific">Solenopsis geminata</name>
    <name type="common">Tropical fire ant</name>
    <dbReference type="NCBI Taxonomy" id="121131"/>
    <lineage>
        <taxon>Eukaryota</taxon>
        <taxon>Metazoa</taxon>
        <taxon>Ecdysozoa</taxon>
        <taxon>Arthropoda</taxon>
        <taxon>Hexapoda</taxon>
        <taxon>Insecta</taxon>
        <taxon>Pterygota</taxon>
        <taxon>Neoptera</taxon>
        <taxon>Endopterygota</taxon>
        <taxon>Hymenoptera</taxon>
        <taxon>Apocrita</taxon>
        <taxon>Aculeata</taxon>
        <taxon>Formicoidea</taxon>
        <taxon>Formicidae</taxon>
        <taxon>Myrmicinae</taxon>
        <taxon>Solenopsis</taxon>
    </lineage>
</organism>
<gene>
    <name evidence="21" type="primary">ND5</name>
</gene>